<dbReference type="Proteomes" id="UP000295658">
    <property type="component" value="Unassembled WGS sequence"/>
</dbReference>
<evidence type="ECO:0000313" key="2">
    <source>
        <dbReference type="EMBL" id="TCL53155.1"/>
    </source>
</evidence>
<gene>
    <name evidence="2" type="ORF">EDD69_101162</name>
</gene>
<evidence type="ECO:0000256" key="1">
    <source>
        <dbReference type="SAM" id="Phobius"/>
    </source>
</evidence>
<dbReference type="Pfam" id="PF24124">
    <property type="entry name" value="YphA"/>
    <property type="match status" value="1"/>
</dbReference>
<keyword evidence="1" id="KW-0812">Transmembrane</keyword>
<feature type="transmembrane region" description="Helical" evidence="1">
    <location>
        <begin position="49"/>
        <end position="67"/>
    </location>
</feature>
<feature type="transmembrane region" description="Helical" evidence="1">
    <location>
        <begin position="6"/>
        <end position="21"/>
    </location>
</feature>
<evidence type="ECO:0000313" key="3">
    <source>
        <dbReference type="Proteomes" id="UP000295658"/>
    </source>
</evidence>
<feature type="transmembrane region" description="Helical" evidence="1">
    <location>
        <begin position="26"/>
        <end position="43"/>
    </location>
</feature>
<dbReference type="PIRSF" id="PIRSF036710">
    <property type="entry name" value="YphA_Bacsu"/>
    <property type="match status" value="1"/>
</dbReference>
<reference evidence="2 3" key="1">
    <citation type="submission" date="2019-03" db="EMBL/GenBank/DDBJ databases">
        <title>Genomic Encyclopedia of Type Strains, Phase IV (KMG-IV): sequencing the most valuable type-strain genomes for metagenomic binning, comparative biology and taxonomic classification.</title>
        <authorList>
            <person name="Goeker M."/>
        </authorList>
    </citation>
    <scope>NUCLEOTIDE SEQUENCE [LARGE SCALE GENOMIC DNA]</scope>
    <source>
        <strain evidence="2 3">DSM 24979</strain>
    </source>
</reference>
<dbReference type="RefSeq" id="WP_132947064.1">
    <property type="nucleotide sequence ID" value="NZ_SLUL01000001.1"/>
</dbReference>
<feature type="transmembrane region" description="Helical" evidence="1">
    <location>
        <begin position="153"/>
        <end position="176"/>
    </location>
</feature>
<sequence>MEGIYFYWLSWLIWIIYTFFMRKDRFRLFVCSHLLLLIILSAHEMTIGPFQFSFAYLFLLAVAYQFVMKRRGRAFIYFAFASAIVTITYVSFHLLALFDPVWIFMNETWMLACMLVCVTFALYRPFFSRLLLLTVGCCQGEFLYSFILRQFSFHNLIGSLFFFDGWMLSVSFLFAWRFFEQLPTYVDSLFQRRMKEMKT</sequence>
<feature type="transmembrane region" description="Helical" evidence="1">
    <location>
        <begin position="130"/>
        <end position="147"/>
    </location>
</feature>
<dbReference type="OrthoDB" id="2965169at2"/>
<dbReference type="EMBL" id="SLUL01000001">
    <property type="protein sequence ID" value="TCL53155.1"/>
    <property type="molecule type" value="Genomic_DNA"/>
</dbReference>
<dbReference type="InterPro" id="IPR014617">
    <property type="entry name" value="YphA_Bacsu"/>
</dbReference>
<comment type="caution">
    <text evidence="2">The sequence shown here is derived from an EMBL/GenBank/DDBJ whole genome shotgun (WGS) entry which is preliminary data.</text>
</comment>
<name>A0A4R1QLT2_9BACL</name>
<proteinExistence type="predicted"/>
<keyword evidence="3" id="KW-1185">Reference proteome</keyword>
<feature type="transmembrane region" description="Helical" evidence="1">
    <location>
        <begin position="101"/>
        <end position="123"/>
    </location>
</feature>
<keyword evidence="1" id="KW-0472">Membrane</keyword>
<dbReference type="AlphaFoldDB" id="A0A4R1QLT2"/>
<protein>
    <submittedName>
        <fullName evidence="2">Uncharacterized protein</fullName>
    </submittedName>
</protein>
<feature type="transmembrane region" description="Helical" evidence="1">
    <location>
        <begin position="74"/>
        <end position="95"/>
    </location>
</feature>
<keyword evidence="1" id="KW-1133">Transmembrane helix</keyword>
<accession>A0A4R1QLT2</accession>
<organism evidence="2 3">
    <name type="scientific">Thermolongibacillus altinsuensis</name>
    <dbReference type="NCBI Taxonomy" id="575256"/>
    <lineage>
        <taxon>Bacteria</taxon>
        <taxon>Bacillati</taxon>
        <taxon>Bacillota</taxon>
        <taxon>Bacilli</taxon>
        <taxon>Bacillales</taxon>
        <taxon>Anoxybacillaceae</taxon>
        <taxon>Thermolongibacillus</taxon>
    </lineage>
</organism>